<sequence length="686" mass="76651">MDSPFSSQASPSTKLRDRLNREKPNFSYANLSSDVIKNLDNYTQPASSGYHQKQQMERKPTENEELVKYMSDLPSYLEKGENPKEKAFNVGVLDWRCLEKWQYNHRQMDTSSFFTTEGLSTLFSNQRMHRKTLQSHLNASPKEGYSSQGVEPVVENVGKFQDLKAASSKPLKGQQNIFRMYQSFSKNQSEIKPKECKRKDKDPRNIVEIEISLDLRNCGAASRSKGKTKIQDGESTSGPEELQEPYCDVNHNYHERRKTVVLPRDDLSCHGRRSTEASRQSFAEGSFPKELYNAYSYSDFPHSCPLLCEDDNANHLQIKQPSSVDGKNIKFSVKQSQPPLRSVKTSIRPSSDKNFDEKSSKVMPLNSTVSKSSGGSDLKRGMGEASKSSNPPPTRRFSIGLGRIGRTSTSKDSSSVLHLNSEHVTAKSGSEKSLGSPCLENLSNDKRNNKGGSRSSPLRRLLDPLLKPKDSAELSVKDPTSTVQACKSSTAESMKVKLDLKSCKTVSVDDSHCNEKHRTLTVQALLQVAIKNGLPLFTFAVGNNSDILIATVTKVGASRKDENCCIYTFFSVHEVKKKSGWIHQGSKGKSRGYVPNVVARMMVRHNSVDELGIREFILFAMDSREAEQQTSYLNPNDELAAIVVKFPKETPTSLNKDGHNEENGSSVRSRGLNDVYIALWCSWTAK</sequence>
<evidence type="ECO:0000313" key="2">
    <source>
        <dbReference type="Proteomes" id="UP001060215"/>
    </source>
</evidence>
<gene>
    <name evidence="1" type="ORF">LOK49_LG15G01310</name>
</gene>
<dbReference type="EMBL" id="CM045768">
    <property type="protein sequence ID" value="KAI7983075.1"/>
    <property type="molecule type" value="Genomic_DNA"/>
</dbReference>
<keyword evidence="2" id="KW-1185">Reference proteome</keyword>
<comment type="caution">
    <text evidence="1">The sequence shown here is derived from an EMBL/GenBank/DDBJ whole genome shotgun (WGS) entry which is preliminary data.</text>
</comment>
<protein>
    <submittedName>
        <fullName evidence="1">Uncharacterized protein</fullName>
    </submittedName>
</protein>
<accession>A0ACC0F382</accession>
<proteinExistence type="predicted"/>
<dbReference type="Proteomes" id="UP001060215">
    <property type="component" value="Chromosome 11"/>
</dbReference>
<name>A0ACC0F382_9ERIC</name>
<reference evidence="1 2" key="1">
    <citation type="journal article" date="2022" name="Plant J.">
        <title>Chromosome-level genome of Camellia lanceoleosa provides a valuable resource for understanding genome evolution and self-incompatibility.</title>
        <authorList>
            <person name="Gong W."/>
            <person name="Xiao S."/>
            <person name="Wang L."/>
            <person name="Liao Z."/>
            <person name="Chang Y."/>
            <person name="Mo W."/>
            <person name="Hu G."/>
            <person name="Li W."/>
            <person name="Zhao G."/>
            <person name="Zhu H."/>
            <person name="Hu X."/>
            <person name="Ji K."/>
            <person name="Xiang X."/>
            <person name="Song Q."/>
            <person name="Yuan D."/>
            <person name="Jin S."/>
            <person name="Zhang L."/>
        </authorList>
    </citation>
    <scope>NUCLEOTIDE SEQUENCE [LARGE SCALE GENOMIC DNA]</scope>
    <source>
        <strain evidence="1">SQ_2022a</strain>
    </source>
</reference>
<evidence type="ECO:0000313" key="1">
    <source>
        <dbReference type="EMBL" id="KAI7983075.1"/>
    </source>
</evidence>
<organism evidence="1 2">
    <name type="scientific">Camellia lanceoleosa</name>
    <dbReference type="NCBI Taxonomy" id="1840588"/>
    <lineage>
        <taxon>Eukaryota</taxon>
        <taxon>Viridiplantae</taxon>
        <taxon>Streptophyta</taxon>
        <taxon>Embryophyta</taxon>
        <taxon>Tracheophyta</taxon>
        <taxon>Spermatophyta</taxon>
        <taxon>Magnoliopsida</taxon>
        <taxon>eudicotyledons</taxon>
        <taxon>Gunneridae</taxon>
        <taxon>Pentapetalae</taxon>
        <taxon>asterids</taxon>
        <taxon>Ericales</taxon>
        <taxon>Theaceae</taxon>
        <taxon>Camellia</taxon>
    </lineage>
</organism>